<accession>A0A098DV04</accession>
<evidence type="ECO:0000313" key="3">
    <source>
        <dbReference type="EMBL" id="CEF85680.1"/>
    </source>
</evidence>
<accession>A0A0E0SGW7</accession>
<name>A0A098DV04_GIBZE</name>
<evidence type="ECO:0000313" key="5">
    <source>
        <dbReference type="Proteomes" id="UP000070720"/>
    </source>
</evidence>
<dbReference type="AlphaFoldDB" id="A0A098DV04"/>
<feature type="transmembrane region" description="Helical" evidence="2">
    <location>
        <begin position="80"/>
        <end position="103"/>
    </location>
</feature>
<feature type="transmembrane region" description="Helical" evidence="2">
    <location>
        <begin position="56"/>
        <end position="74"/>
    </location>
</feature>
<dbReference type="VEuPathDB" id="FungiDB:FGRAMPH1_01G26325"/>
<protein>
    <submittedName>
        <fullName evidence="3">Chromosome 4, complete genome</fullName>
    </submittedName>
</protein>
<proteinExistence type="predicted"/>
<feature type="region of interest" description="Disordered" evidence="1">
    <location>
        <begin position="1"/>
        <end position="20"/>
    </location>
</feature>
<dbReference type="InParanoid" id="A0A098DV04"/>
<dbReference type="EMBL" id="HG970335">
    <property type="protein sequence ID" value="CEF85680.1"/>
    <property type="molecule type" value="Genomic_DNA"/>
</dbReference>
<sequence length="158" mass="17458">MGWRTRSGCSDDARDECNLEDGRPEERSKIMVGKRGLTNARGNRLSRRRRKNSSSILNFSKMGVVLLTGVSAHLCRRMAVSAFFFGIGSVRLGVVVIAGGFCGRHGGLWKKNKDNEIEKDDRTGDCVALAPAAPSTSQPQLSKRPQKWKELGLLVRQE</sequence>
<gene>
    <name evidence="4" type="primary">FG09769.1</name>
    <name evidence="3" type="ORF">FGRAMPH1_01T26325</name>
</gene>
<keyword evidence="2" id="KW-0812">Transmembrane</keyword>
<keyword evidence="2" id="KW-0472">Membrane</keyword>
<reference evidence="4 5" key="2">
    <citation type="journal article" date="2010" name="Nature">
        <title>Comparative genomics reveals mobile pathogenicity chromosomes in Fusarium.</title>
        <authorList>
            <person name="Ma L.J."/>
            <person name="van der Does H.C."/>
            <person name="Borkovich K.A."/>
            <person name="Coleman J.J."/>
            <person name="Daboussi M.J."/>
            <person name="Di Pietro A."/>
            <person name="Dufresne M."/>
            <person name="Freitag M."/>
            <person name="Grabherr M."/>
            <person name="Henrissat B."/>
            <person name="Houterman P.M."/>
            <person name="Kang S."/>
            <person name="Shim W.B."/>
            <person name="Woloshuk C."/>
            <person name="Xie X."/>
            <person name="Xu J.R."/>
            <person name="Antoniw J."/>
            <person name="Baker S.E."/>
            <person name="Bluhm B.H."/>
            <person name="Breakspear A."/>
            <person name="Brown D.W."/>
            <person name="Butchko R.A."/>
            <person name="Chapman S."/>
            <person name="Coulson R."/>
            <person name="Coutinho P.M."/>
            <person name="Danchin E.G."/>
            <person name="Diener A."/>
            <person name="Gale L.R."/>
            <person name="Gardiner D.M."/>
            <person name="Goff S."/>
            <person name="Hammond-Kosack K.E."/>
            <person name="Hilburn K."/>
            <person name="Hua-Van A."/>
            <person name="Jonkers W."/>
            <person name="Kazan K."/>
            <person name="Kodira C.D."/>
            <person name="Koehrsen M."/>
            <person name="Kumar L."/>
            <person name="Lee Y.H."/>
            <person name="Li L."/>
            <person name="Manners J.M."/>
            <person name="Miranda-Saavedra D."/>
            <person name="Mukherjee M."/>
            <person name="Park G."/>
            <person name="Park J."/>
            <person name="Park S.Y."/>
            <person name="Proctor R.H."/>
            <person name="Regev A."/>
            <person name="Ruiz-Roldan M.C."/>
            <person name="Sain D."/>
            <person name="Sakthikumar S."/>
            <person name="Sykes S."/>
            <person name="Schwartz D.C."/>
            <person name="Turgeon B.G."/>
            <person name="Wapinski I."/>
            <person name="Yoder O."/>
            <person name="Young S."/>
            <person name="Zeng Q."/>
            <person name="Zhou S."/>
            <person name="Galagan J."/>
            <person name="Cuomo C.A."/>
            <person name="Kistler H.C."/>
            <person name="Rep M."/>
        </authorList>
    </citation>
    <scope>GENOME REANNOTATION</scope>
    <source>
        <strain evidence="5">ATCC MYA-4620 / CBS 123657 / FGSC 9075 / NRRL 31084 / PH-1</strain>
        <strain evidence="4">PH-1 / ATCC MYA-4620 / FGSC 9075 / NRRL 31084</strain>
    </source>
</reference>
<feature type="compositionally biased region" description="Basic and acidic residues" evidence="1">
    <location>
        <begin position="9"/>
        <end position="20"/>
    </location>
</feature>
<evidence type="ECO:0000313" key="4">
    <source>
        <dbReference type="EnsemblFungi" id="CEF85680"/>
    </source>
</evidence>
<keyword evidence="5" id="KW-1185">Reference proteome</keyword>
<reference evidence="4 5" key="1">
    <citation type="journal article" date="2007" name="Science">
        <title>The Fusarium graminearum genome reveals a link between localized polymorphism and pathogen specialization.</title>
        <authorList>
            <person name="Cuomo C.A."/>
            <person name="Gueldener U."/>
            <person name="Xu J.-R."/>
            <person name="Trail F."/>
            <person name="Turgeon B.G."/>
            <person name="Di Pietro A."/>
            <person name="Walton J.D."/>
            <person name="Ma L.-J."/>
            <person name="Baker S.E."/>
            <person name="Rep M."/>
            <person name="Adam G."/>
            <person name="Antoniw J."/>
            <person name="Baldwin T."/>
            <person name="Calvo S.E."/>
            <person name="Chang Y.-L."/>
            <person name="DeCaprio D."/>
            <person name="Gale L.R."/>
            <person name="Gnerre S."/>
            <person name="Goswami R.S."/>
            <person name="Hammond-Kosack K."/>
            <person name="Harris L.J."/>
            <person name="Hilburn K."/>
            <person name="Kennell J.C."/>
            <person name="Kroken S."/>
            <person name="Magnuson J.K."/>
            <person name="Mannhaupt G."/>
            <person name="Mauceli E.W."/>
            <person name="Mewes H.-W."/>
            <person name="Mitterbauer R."/>
            <person name="Muehlbauer G."/>
            <person name="Muensterkoetter M."/>
            <person name="Nelson D."/>
            <person name="O'Donnell K."/>
            <person name="Ouellet T."/>
            <person name="Qi W."/>
            <person name="Quesneville H."/>
            <person name="Roncero M.I.G."/>
            <person name="Seong K.-Y."/>
            <person name="Tetko I.V."/>
            <person name="Urban M."/>
            <person name="Waalwijk C."/>
            <person name="Ward T.J."/>
            <person name="Yao J."/>
            <person name="Birren B.W."/>
            <person name="Kistler H.C."/>
        </authorList>
    </citation>
    <scope>NUCLEOTIDE SEQUENCE [LARGE SCALE GENOMIC DNA]</scope>
    <source>
        <strain evidence="5">ATCC MYA-4620 / CBS 123657 / FGSC 9075 / NRRL 31084 / PH-1</strain>
        <strain evidence="4">PH-1 / ATCC MYA-4620 / FGSC 9075 / NRRL 31084</strain>
    </source>
</reference>
<dbReference type="EnsemblFungi" id="CEF85680">
    <property type="protein sequence ID" value="CEF85680"/>
    <property type="gene ID" value="FGRRES_20382"/>
</dbReference>
<keyword evidence="2" id="KW-1133">Transmembrane helix</keyword>
<reference evidence="3 5" key="3">
    <citation type="journal article" date="2015" name="BMC Genomics">
        <title>The completed genome sequence of the pathogenic ascomycete fungus Fusarium graminearum.</title>
        <authorList>
            <person name="King R."/>
            <person name="Urban M."/>
            <person name="Hammond-Kosack M.C."/>
            <person name="Hassani-Pak K."/>
            <person name="Hammond-Kosack K.E."/>
        </authorList>
    </citation>
    <scope>NUCLEOTIDE SEQUENCE [LARGE SCALE GENOMIC DNA]</scope>
    <source>
        <strain evidence="5">ATCC MYA-4620 / CBS 123657 / FGSC 9075 / NRRL 31084 / PH-1</strain>
        <strain evidence="3">PH-1</strain>
    </source>
</reference>
<evidence type="ECO:0000256" key="1">
    <source>
        <dbReference type="SAM" id="MobiDB-lite"/>
    </source>
</evidence>
<evidence type="ECO:0000256" key="2">
    <source>
        <dbReference type="SAM" id="Phobius"/>
    </source>
</evidence>
<reference evidence="4" key="4">
    <citation type="submission" date="2017-01" db="UniProtKB">
        <authorList>
            <consortium name="EnsemblFungi"/>
        </authorList>
    </citation>
    <scope>IDENTIFICATION</scope>
    <source>
        <strain evidence="4">PH-1 / ATCC MYA-4620 / FGSC 9075 / NRRL 31084</strain>
    </source>
</reference>
<dbReference type="Proteomes" id="UP000070720">
    <property type="component" value="Chromosome 4"/>
</dbReference>
<organism evidence="3 5">
    <name type="scientific">Gibberella zeae (strain ATCC MYA-4620 / CBS 123657 / FGSC 9075 / NRRL 31084 / PH-1)</name>
    <name type="common">Wheat head blight fungus</name>
    <name type="synonym">Fusarium graminearum</name>
    <dbReference type="NCBI Taxonomy" id="229533"/>
    <lineage>
        <taxon>Eukaryota</taxon>
        <taxon>Fungi</taxon>
        <taxon>Dikarya</taxon>
        <taxon>Ascomycota</taxon>
        <taxon>Pezizomycotina</taxon>
        <taxon>Sordariomycetes</taxon>
        <taxon>Hypocreomycetidae</taxon>
        <taxon>Hypocreales</taxon>
        <taxon>Nectriaceae</taxon>
        <taxon>Fusarium</taxon>
    </lineage>
</organism>